<evidence type="ECO:0000256" key="8">
    <source>
        <dbReference type="ARBA" id="ARBA00022842"/>
    </source>
</evidence>
<evidence type="ECO:0000256" key="5">
    <source>
        <dbReference type="ARBA" id="ARBA00022605"/>
    </source>
</evidence>
<accession>A0A5S4ZPV1</accession>
<keyword evidence="13" id="KW-1185">Reference proteome</keyword>
<keyword evidence="5" id="KW-0028">Amino-acid biosynthesis</keyword>
<gene>
    <name evidence="12" type="ORF">LX24_02216</name>
</gene>
<proteinExistence type="inferred from homology"/>
<dbReference type="InterPro" id="IPR036412">
    <property type="entry name" value="HAD-like_sf"/>
</dbReference>
<dbReference type="GO" id="GO:0005737">
    <property type="term" value="C:cytoplasm"/>
    <property type="evidence" value="ECO:0007669"/>
    <property type="project" value="TreeGrafter"/>
</dbReference>
<evidence type="ECO:0000256" key="4">
    <source>
        <dbReference type="ARBA" id="ARBA00012640"/>
    </source>
</evidence>
<dbReference type="SFLD" id="SFLDG01129">
    <property type="entry name" value="C1.5:_HAD__Beta-PGM__Phosphata"/>
    <property type="match status" value="1"/>
</dbReference>
<keyword evidence="9" id="KW-0718">Serine biosynthesis</keyword>
<comment type="catalytic activity">
    <reaction evidence="11">
        <text>O-phospho-D-serine + H2O = D-serine + phosphate</text>
        <dbReference type="Rhea" id="RHEA:24873"/>
        <dbReference type="ChEBI" id="CHEBI:15377"/>
        <dbReference type="ChEBI" id="CHEBI:35247"/>
        <dbReference type="ChEBI" id="CHEBI:43474"/>
        <dbReference type="ChEBI" id="CHEBI:58680"/>
        <dbReference type="EC" id="3.1.3.3"/>
    </reaction>
</comment>
<dbReference type="GO" id="GO:0036424">
    <property type="term" value="F:L-phosphoserine phosphatase activity"/>
    <property type="evidence" value="ECO:0007669"/>
    <property type="project" value="TreeGrafter"/>
</dbReference>
<evidence type="ECO:0000256" key="11">
    <source>
        <dbReference type="ARBA" id="ARBA00048523"/>
    </source>
</evidence>
<evidence type="ECO:0000256" key="7">
    <source>
        <dbReference type="ARBA" id="ARBA00022801"/>
    </source>
</evidence>
<name>A0A5S4ZPV1_9FIRM</name>
<evidence type="ECO:0000313" key="13">
    <source>
        <dbReference type="Proteomes" id="UP000323166"/>
    </source>
</evidence>
<organism evidence="12 13">
    <name type="scientific">Desulfallas thermosapovorans DSM 6562</name>
    <dbReference type="NCBI Taxonomy" id="1121431"/>
    <lineage>
        <taxon>Bacteria</taxon>
        <taxon>Bacillati</taxon>
        <taxon>Bacillota</taxon>
        <taxon>Clostridia</taxon>
        <taxon>Eubacteriales</taxon>
        <taxon>Desulfallaceae</taxon>
        <taxon>Desulfallas</taxon>
    </lineage>
</organism>
<dbReference type="GO" id="GO:0006564">
    <property type="term" value="P:L-serine biosynthetic process"/>
    <property type="evidence" value="ECO:0007669"/>
    <property type="project" value="UniProtKB-KW"/>
</dbReference>
<dbReference type="Gene3D" id="3.40.50.1000">
    <property type="entry name" value="HAD superfamily/HAD-like"/>
    <property type="match status" value="1"/>
</dbReference>
<dbReference type="InterPro" id="IPR050582">
    <property type="entry name" value="HAD-like_SerB"/>
</dbReference>
<protein>
    <recommendedName>
        <fullName evidence="4">phosphoserine phosphatase</fullName>
        <ecNumber evidence="4">3.1.3.3</ecNumber>
    </recommendedName>
</protein>
<dbReference type="Proteomes" id="UP000323166">
    <property type="component" value="Unassembled WGS sequence"/>
</dbReference>
<comment type="caution">
    <text evidence="12">The sequence shown here is derived from an EMBL/GenBank/DDBJ whole genome shotgun (WGS) entry which is preliminary data.</text>
</comment>
<dbReference type="GO" id="GO:0000287">
    <property type="term" value="F:magnesium ion binding"/>
    <property type="evidence" value="ECO:0007669"/>
    <property type="project" value="TreeGrafter"/>
</dbReference>
<comment type="similarity">
    <text evidence="3">Belongs to the HAD-like hydrolase superfamily. SerB family.</text>
</comment>
<evidence type="ECO:0000313" key="12">
    <source>
        <dbReference type="EMBL" id="TYO94747.1"/>
    </source>
</evidence>
<dbReference type="AlphaFoldDB" id="A0A5S4ZPV1"/>
<sequence length="224" mass="25367">MIKLAVFDMDGTLTLERSSWEYVHRKLHLWNQKAERYQQLFLEGKINYYTFCQLDARDWAGLPVARVKELIDGIPLRPGVRELLVTLKSHRVPVAIISTGLTMLAARINSGHQLDYFVANDLETRNGLFTGRAIINVSTDEPGITKRDYLTRLMHQYVVKSEQVMTVGDSPGDIEMFEESSYAFLMTGDGADSENNAGPGYPGHTREIKGLGELRRLVEAILHR</sequence>
<keyword evidence="8" id="KW-0460">Magnesium</keyword>
<dbReference type="InterPro" id="IPR023214">
    <property type="entry name" value="HAD_sf"/>
</dbReference>
<comment type="cofactor">
    <cofactor evidence="1">
        <name>Mg(2+)</name>
        <dbReference type="ChEBI" id="CHEBI:18420"/>
    </cofactor>
</comment>
<evidence type="ECO:0000256" key="6">
    <source>
        <dbReference type="ARBA" id="ARBA00022723"/>
    </source>
</evidence>
<evidence type="ECO:0000256" key="10">
    <source>
        <dbReference type="ARBA" id="ARBA00048138"/>
    </source>
</evidence>
<dbReference type="NCBIfam" id="TIGR01488">
    <property type="entry name" value="HAD-SF-IB"/>
    <property type="match status" value="1"/>
</dbReference>
<dbReference type="SFLD" id="SFLDS00003">
    <property type="entry name" value="Haloacid_Dehalogenase"/>
    <property type="match status" value="1"/>
</dbReference>
<dbReference type="RefSeq" id="WP_166512202.1">
    <property type="nucleotide sequence ID" value="NZ_VNHM01000012.1"/>
</dbReference>
<keyword evidence="7" id="KW-0378">Hydrolase</keyword>
<evidence type="ECO:0000256" key="9">
    <source>
        <dbReference type="ARBA" id="ARBA00023299"/>
    </source>
</evidence>
<dbReference type="PANTHER" id="PTHR43344:SF2">
    <property type="entry name" value="PHOSPHOSERINE PHOSPHATASE"/>
    <property type="match status" value="1"/>
</dbReference>
<dbReference type="EMBL" id="VNHM01000012">
    <property type="protein sequence ID" value="TYO94747.1"/>
    <property type="molecule type" value="Genomic_DNA"/>
</dbReference>
<comment type="pathway">
    <text evidence="2">Amino-acid biosynthesis; L-serine biosynthesis; L-serine from 3-phospho-D-glycerate: step 3/3.</text>
</comment>
<dbReference type="PANTHER" id="PTHR43344">
    <property type="entry name" value="PHOSPHOSERINE PHOSPHATASE"/>
    <property type="match status" value="1"/>
</dbReference>
<dbReference type="SUPFAM" id="SSF56784">
    <property type="entry name" value="HAD-like"/>
    <property type="match status" value="1"/>
</dbReference>
<dbReference type="Pfam" id="PF12710">
    <property type="entry name" value="HAD"/>
    <property type="match status" value="1"/>
</dbReference>
<evidence type="ECO:0000256" key="2">
    <source>
        <dbReference type="ARBA" id="ARBA00005135"/>
    </source>
</evidence>
<evidence type="ECO:0000256" key="1">
    <source>
        <dbReference type="ARBA" id="ARBA00001946"/>
    </source>
</evidence>
<evidence type="ECO:0000256" key="3">
    <source>
        <dbReference type="ARBA" id="ARBA00009184"/>
    </source>
</evidence>
<dbReference type="EC" id="3.1.3.3" evidence="4"/>
<comment type="catalytic activity">
    <reaction evidence="10">
        <text>O-phospho-L-serine + H2O = L-serine + phosphate</text>
        <dbReference type="Rhea" id="RHEA:21208"/>
        <dbReference type="ChEBI" id="CHEBI:15377"/>
        <dbReference type="ChEBI" id="CHEBI:33384"/>
        <dbReference type="ChEBI" id="CHEBI:43474"/>
        <dbReference type="ChEBI" id="CHEBI:57524"/>
        <dbReference type="EC" id="3.1.3.3"/>
    </reaction>
</comment>
<keyword evidence="6" id="KW-0479">Metal-binding</keyword>
<reference evidence="12 13" key="1">
    <citation type="submission" date="2019-07" db="EMBL/GenBank/DDBJ databases">
        <title>Genomic Encyclopedia of Type Strains, Phase I: the one thousand microbial genomes (KMG-I) project.</title>
        <authorList>
            <person name="Kyrpides N."/>
        </authorList>
    </citation>
    <scope>NUCLEOTIDE SEQUENCE [LARGE SCALE GENOMIC DNA]</scope>
    <source>
        <strain evidence="12 13">DSM 6562</strain>
    </source>
</reference>